<dbReference type="InterPro" id="IPR004839">
    <property type="entry name" value="Aminotransferase_I/II_large"/>
</dbReference>
<evidence type="ECO:0000313" key="6">
    <source>
        <dbReference type="EMBL" id="GGF20549.1"/>
    </source>
</evidence>
<dbReference type="CDD" id="cd00609">
    <property type="entry name" value="AAT_like"/>
    <property type="match status" value="1"/>
</dbReference>
<dbReference type="Gene3D" id="3.90.1150.10">
    <property type="entry name" value="Aspartate Aminotransferase, domain 1"/>
    <property type="match status" value="1"/>
</dbReference>
<evidence type="ECO:0000256" key="2">
    <source>
        <dbReference type="ARBA" id="ARBA00022576"/>
    </source>
</evidence>
<evidence type="ECO:0000256" key="4">
    <source>
        <dbReference type="ARBA" id="ARBA00022898"/>
    </source>
</evidence>
<protein>
    <submittedName>
        <fullName evidence="6">2-aminoadipate aminotransferase</fullName>
    </submittedName>
</protein>
<dbReference type="InterPro" id="IPR050859">
    <property type="entry name" value="Class-I_PLP-dep_aminotransf"/>
</dbReference>
<dbReference type="GO" id="GO:0008483">
    <property type="term" value="F:transaminase activity"/>
    <property type="evidence" value="ECO:0007669"/>
    <property type="project" value="UniProtKB-KW"/>
</dbReference>
<dbReference type="InterPro" id="IPR015422">
    <property type="entry name" value="PyrdxlP-dep_Trfase_small"/>
</dbReference>
<dbReference type="EMBL" id="BMJQ01000006">
    <property type="protein sequence ID" value="GGF20549.1"/>
    <property type="molecule type" value="Genomic_DNA"/>
</dbReference>
<evidence type="ECO:0000256" key="1">
    <source>
        <dbReference type="ARBA" id="ARBA00001933"/>
    </source>
</evidence>
<sequence length="399" mass="42800">MQRPAFARWLAQTNDVTQIFLSAGQRPDLINMAGGLPDPAVWPVAELSAFAASAVSDHPTETLGYGPIEGLPALRDALAARFSTPELTLTRANILITTGGMQALDLIGKVLLEEGSLIAAQTPAYLGALDAWRPHAPRYRTMRLEDPDFAPATAFAGAQFAYTVPNFSNPTGRLVGLDSRRAMVAAAETTGTWLVEDDPYGALYYDGAPLPRMLTLSGVGQTGTYAGPVVYLGTLSKELAPGFRIGWIIAAPEMIAALTAAKQGADMCTSGLCQQIALKAFESGLTDRILPDILSLYRSRRDALGDAMASHLAAHLDWQVPVGGMFFWATAKDPALDTDRLLRQALKHGVCITPSSVFDPHGEDRRSIRINFTLNAPERLAEGIRRLANAIEATLAQTD</sequence>
<dbReference type="RefSeq" id="WP_189046731.1">
    <property type="nucleotide sequence ID" value="NZ_BMJQ01000006.1"/>
</dbReference>
<dbReference type="GO" id="GO:0030170">
    <property type="term" value="F:pyridoxal phosphate binding"/>
    <property type="evidence" value="ECO:0007669"/>
    <property type="project" value="InterPro"/>
</dbReference>
<dbReference type="PANTHER" id="PTHR42790:SF19">
    <property type="entry name" value="KYNURENINE_ALPHA-AMINOADIPATE AMINOTRANSFERASE, MITOCHONDRIAL"/>
    <property type="match status" value="1"/>
</dbReference>
<dbReference type="InterPro" id="IPR015421">
    <property type="entry name" value="PyrdxlP-dep_Trfase_major"/>
</dbReference>
<gene>
    <name evidence="6" type="primary">avtA</name>
    <name evidence="6" type="ORF">GCM10011611_28220</name>
</gene>
<comment type="cofactor">
    <cofactor evidence="1">
        <name>pyridoxal 5'-phosphate</name>
        <dbReference type="ChEBI" id="CHEBI:597326"/>
    </cofactor>
</comment>
<dbReference type="SUPFAM" id="SSF53383">
    <property type="entry name" value="PLP-dependent transferases"/>
    <property type="match status" value="1"/>
</dbReference>
<keyword evidence="2 6" id="KW-0032">Aminotransferase</keyword>
<keyword evidence="4" id="KW-0663">Pyridoxal phosphate</keyword>
<proteinExistence type="predicted"/>
<dbReference type="InterPro" id="IPR015424">
    <property type="entry name" value="PyrdxlP-dep_Trfase"/>
</dbReference>
<dbReference type="Gene3D" id="3.40.640.10">
    <property type="entry name" value="Type I PLP-dependent aspartate aminotransferase-like (Major domain)"/>
    <property type="match status" value="1"/>
</dbReference>
<keyword evidence="7" id="KW-1185">Reference proteome</keyword>
<reference evidence="6" key="2">
    <citation type="submission" date="2020-09" db="EMBL/GenBank/DDBJ databases">
        <authorList>
            <person name="Sun Q."/>
            <person name="Zhou Y."/>
        </authorList>
    </citation>
    <scope>NUCLEOTIDE SEQUENCE</scope>
    <source>
        <strain evidence="6">CGMCC 1.15725</strain>
    </source>
</reference>
<reference evidence="6" key="1">
    <citation type="journal article" date="2014" name="Int. J. Syst. Evol. Microbiol.">
        <title>Complete genome sequence of Corynebacterium casei LMG S-19264T (=DSM 44701T), isolated from a smear-ripened cheese.</title>
        <authorList>
            <consortium name="US DOE Joint Genome Institute (JGI-PGF)"/>
            <person name="Walter F."/>
            <person name="Albersmeier A."/>
            <person name="Kalinowski J."/>
            <person name="Ruckert C."/>
        </authorList>
    </citation>
    <scope>NUCLEOTIDE SEQUENCE</scope>
    <source>
        <strain evidence="6">CGMCC 1.15725</strain>
    </source>
</reference>
<feature type="domain" description="Aminotransferase class I/classII large" evidence="5">
    <location>
        <begin position="60"/>
        <end position="384"/>
    </location>
</feature>
<evidence type="ECO:0000256" key="3">
    <source>
        <dbReference type="ARBA" id="ARBA00022679"/>
    </source>
</evidence>
<dbReference type="PANTHER" id="PTHR42790">
    <property type="entry name" value="AMINOTRANSFERASE"/>
    <property type="match status" value="1"/>
</dbReference>
<dbReference type="Pfam" id="PF00155">
    <property type="entry name" value="Aminotran_1_2"/>
    <property type="match status" value="1"/>
</dbReference>
<dbReference type="GO" id="GO:1901605">
    <property type="term" value="P:alpha-amino acid metabolic process"/>
    <property type="evidence" value="ECO:0007669"/>
    <property type="project" value="TreeGrafter"/>
</dbReference>
<dbReference type="AlphaFoldDB" id="A0A8J3E3P2"/>
<evidence type="ECO:0000259" key="5">
    <source>
        <dbReference type="Pfam" id="PF00155"/>
    </source>
</evidence>
<evidence type="ECO:0000313" key="7">
    <source>
        <dbReference type="Proteomes" id="UP000646365"/>
    </source>
</evidence>
<accession>A0A8J3E3P2</accession>
<name>A0A8J3E3P2_9PROT</name>
<comment type="caution">
    <text evidence="6">The sequence shown here is derived from an EMBL/GenBank/DDBJ whole genome shotgun (WGS) entry which is preliminary data.</text>
</comment>
<keyword evidence="3" id="KW-0808">Transferase</keyword>
<dbReference type="Proteomes" id="UP000646365">
    <property type="component" value="Unassembled WGS sequence"/>
</dbReference>
<organism evidence="6 7">
    <name type="scientific">Aliidongia dinghuensis</name>
    <dbReference type="NCBI Taxonomy" id="1867774"/>
    <lineage>
        <taxon>Bacteria</taxon>
        <taxon>Pseudomonadati</taxon>
        <taxon>Pseudomonadota</taxon>
        <taxon>Alphaproteobacteria</taxon>
        <taxon>Rhodospirillales</taxon>
        <taxon>Dongiaceae</taxon>
        <taxon>Aliidongia</taxon>
    </lineage>
</organism>